<dbReference type="AlphaFoldDB" id="A0A227NRJ4"/>
<dbReference type="Proteomes" id="UP000214684">
    <property type="component" value="Unassembled WGS sequence"/>
</dbReference>
<evidence type="ECO:0000313" key="2">
    <source>
        <dbReference type="Proteomes" id="UP000214684"/>
    </source>
</evidence>
<keyword evidence="2" id="KW-1185">Reference proteome</keyword>
<dbReference type="EMBL" id="MUGS01000059">
    <property type="protein sequence ID" value="OXE99721.1"/>
    <property type="molecule type" value="Genomic_DNA"/>
</dbReference>
<evidence type="ECO:0000313" key="1">
    <source>
        <dbReference type="EMBL" id="OXE99721.1"/>
    </source>
</evidence>
<protein>
    <recommendedName>
        <fullName evidence="3">Mrr-like domain-containing protein</fullName>
    </recommendedName>
</protein>
<name>A0A227NRJ4_9FLAO</name>
<reference evidence="1 2" key="1">
    <citation type="submission" date="2016-11" db="EMBL/GenBank/DDBJ databases">
        <title>Whole genomes of Flavobacteriaceae.</title>
        <authorList>
            <person name="Stine C."/>
            <person name="Li C."/>
            <person name="Tadesse D."/>
        </authorList>
    </citation>
    <scope>NUCLEOTIDE SEQUENCE [LARGE SCALE GENOMIC DNA]</scope>
    <source>
        <strain evidence="1 2">DSM 24704</strain>
    </source>
</reference>
<evidence type="ECO:0008006" key="3">
    <source>
        <dbReference type="Google" id="ProtNLM"/>
    </source>
</evidence>
<accession>A0A227NRJ4</accession>
<organism evidence="1 2">
    <name type="scientific">Flavobacterium araucananum</name>
    <dbReference type="NCBI Taxonomy" id="946678"/>
    <lineage>
        <taxon>Bacteria</taxon>
        <taxon>Pseudomonadati</taxon>
        <taxon>Bacteroidota</taxon>
        <taxon>Flavobacteriia</taxon>
        <taxon>Flavobacteriales</taxon>
        <taxon>Flavobacteriaceae</taxon>
        <taxon>Flavobacterium</taxon>
    </lineage>
</organism>
<sequence length="370" mass="43465">MKKTIGKPENWQDFESLCKKLFGEMWSIPNKIKKNGRLGQEQAGVDVYGIPKGEIEYWGIQAKGKDEYSNAKLSENEIIKEIEKAKKFQPKLGVYIIASTTNKDAKIEEFVRLKNAENQLNGSFEILLYCWEDIVDLIEENKDTYNWYLHGISQKDKFDFKISFNNFEEELTLYPLFEKNITKYILTDKSSSQILIEKLSAKSEFDFLELKPFSLFHSNTVNKSWCDFELIMENSGSAVIEDWRIILKFISGVAKLDTGTILFPRLSLTDYVDDENKTITYRPLDNKPLIQKDNKYFEISLLPDKISDKIIIEWQILARDFNRKETVEIKMKPKYIEKIKFEEVNKESQLNEDEVFISYYVVEKENKDNI</sequence>
<dbReference type="RefSeq" id="WP_089481458.1">
    <property type="nucleotide sequence ID" value="NZ_MUGS01000059.1"/>
</dbReference>
<gene>
    <name evidence="1" type="ORF">B0A64_21050</name>
</gene>
<dbReference type="OrthoDB" id="980615at2"/>
<comment type="caution">
    <text evidence="1">The sequence shown here is derived from an EMBL/GenBank/DDBJ whole genome shotgun (WGS) entry which is preliminary data.</text>
</comment>
<proteinExistence type="predicted"/>